<dbReference type="RefSeq" id="WP_015504619.1">
    <property type="nucleotide sequence ID" value="NZ_CAYAUS010000015.1"/>
</dbReference>
<sequence>MTLENFRIPSTRGDTDLNCCRWVPEGTVKAVLQISHGMIEHITRYSDFARFLNGRNIAVYGHDHLGHGDTTPNDLGFIAEEGGDAILVDDLFEVTKRIESEYPDTPLFLLGHSMGSFVARRYITKYGDHLDGAIFVGTGNQSPISVKTGLFISRYLCRHKGVRYVSPFLNKTILESNDRHFEVPDMKNRWISRDPRTVRKYNEDPLCTFRFTAGGFRDLLTMIKRLEDGEDFDRIPKDLPVIFLSGKDDPIGDFGKGVEKARDGLRKAGLDPGMKLYEGARHEVLNETNREEVYDDIAEWVEERIP</sequence>
<dbReference type="InterPro" id="IPR029058">
    <property type="entry name" value="AB_hydrolase_fold"/>
</dbReference>
<dbReference type="InterPro" id="IPR051044">
    <property type="entry name" value="MAG_DAG_Lipase"/>
</dbReference>
<dbReference type="EMBL" id="CP017686">
    <property type="protein sequence ID" value="AYQ54889.1"/>
    <property type="molecule type" value="Genomic_DNA"/>
</dbReference>
<dbReference type="OMA" id="YPEARHE"/>
<name>A0A3G3IGM8_9ARCH</name>
<dbReference type="GeneID" id="41321523"/>
<evidence type="ECO:0000313" key="2">
    <source>
        <dbReference type="EMBL" id="AYQ54889.1"/>
    </source>
</evidence>
<proteinExistence type="predicted"/>
<accession>A0A3G3IGM8</accession>
<dbReference type="Pfam" id="PF12146">
    <property type="entry name" value="Hydrolase_4"/>
    <property type="match status" value="1"/>
</dbReference>
<dbReference type="Gene3D" id="3.40.50.1820">
    <property type="entry name" value="alpha/beta hydrolase"/>
    <property type="match status" value="1"/>
</dbReference>
<reference evidence="2 3" key="1">
    <citation type="submission" date="2016-10" db="EMBL/GenBank/DDBJ databases">
        <title>Complete genome of the TMA-utilizing, human hosted archaeon Methanomethylophilus alvus Gen. nov, sp. nov., strain Mx-05, derived from a pure culture.</title>
        <authorList>
            <person name="Brugere J.-F."/>
            <person name="Ben Hania W."/>
            <person name="Chaudhary P.P."/>
            <person name="Gaci N."/>
            <person name="Borrel G."/>
            <person name="Cao Van Tuat L."/>
            <person name="Fardeau M.-L."/>
            <person name="Harris H.M.B."/>
            <person name="O'Toole P.W."/>
            <person name="Ollivier B."/>
        </authorList>
    </citation>
    <scope>NUCLEOTIDE SEQUENCE [LARGE SCALE GENOMIC DNA]</scope>
    <source>
        <strain evidence="2 3">Mx-05</strain>
    </source>
</reference>
<dbReference type="Proteomes" id="UP000273278">
    <property type="component" value="Chromosome"/>
</dbReference>
<dbReference type="PANTHER" id="PTHR11614">
    <property type="entry name" value="PHOSPHOLIPASE-RELATED"/>
    <property type="match status" value="1"/>
</dbReference>
<protein>
    <recommendedName>
        <fullName evidence="1">Serine aminopeptidase S33 domain-containing protein</fullName>
    </recommendedName>
</protein>
<dbReference type="AlphaFoldDB" id="A0A3G3IGM8"/>
<evidence type="ECO:0000259" key="1">
    <source>
        <dbReference type="Pfam" id="PF12146"/>
    </source>
</evidence>
<organism evidence="2 3">
    <name type="scientific">Methanomethylophilus alvi</name>
    <dbReference type="NCBI Taxonomy" id="1291540"/>
    <lineage>
        <taxon>Archaea</taxon>
        <taxon>Methanobacteriati</taxon>
        <taxon>Thermoplasmatota</taxon>
        <taxon>Thermoplasmata</taxon>
        <taxon>Methanomassiliicoccales</taxon>
        <taxon>Methanomethylophilaceae</taxon>
        <taxon>Methanomethylophilus</taxon>
    </lineage>
</organism>
<gene>
    <name evidence="2" type="ORF">BKD89_03600</name>
</gene>
<evidence type="ECO:0000313" key="3">
    <source>
        <dbReference type="Proteomes" id="UP000273278"/>
    </source>
</evidence>
<feature type="domain" description="Serine aminopeptidase S33" evidence="1">
    <location>
        <begin position="28"/>
        <end position="289"/>
    </location>
</feature>
<dbReference type="InterPro" id="IPR022742">
    <property type="entry name" value="Hydrolase_4"/>
</dbReference>
<dbReference type="SUPFAM" id="SSF53474">
    <property type="entry name" value="alpha/beta-Hydrolases"/>
    <property type="match status" value="1"/>
</dbReference>